<dbReference type="EMBL" id="JBBWWQ010000008">
    <property type="protein sequence ID" value="KAK8940731.1"/>
    <property type="molecule type" value="Genomic_DNA"/>
</dbReference>
<keyword evidence="2" id="KW-1185">Reference proteome</keyword>
<organism evidence="1 2">
    <name type="scientific">Platanthera zijinensis</name>
    <dbReference type="NCBI Taxonomy" id="2320716"/>
    <lineage>
        <taxon>Eukaryota</taxon>
        <taxon>Viridiplantae</taxon>
        <taxon>Streptophyta</taxon>
        <taxon>Embryophyta</taxon>
        <taxon>Tracheophyta</taxon>
        <taxon>Spermatophyta</taxon>
        <taxon>Magnoliopsida</taxon>
        <taxon>Liliopsida</taxon>
        <taxon>Asparagales</taxon>
        <taxon>Orchidaceae</taxon>
        <taxon>Orchidoideae</taxon>
        <taxon>Orchideae</taxon>
        <taxon>Orchidinae</taxon>
        <taxon>Platanthera</taxon>
    </lineage>
</organism>
<sequence length="169" mass="18849">MLFTFRLRKKLEHAFWCPSYLICCVSMPAELCLQHFPSSARRSPFVSDNSAFRQARLLSISSLRSYCISTKNKAVSFIIRGHAGGENLLRWYFSNILFNLFHFSKAVDAALQSAPGSAAPATIVGEEEVGGANAAAERFRPAGFGNRRGERERRNRPVGFDSLCVFPKP</sequence>
<protein>
    <submittedName>
        <fullName evidence="1">Uncharacterized protein</fullName>
    </submittedName>
</protein>
<name>A0AAP0BIJ4_9ASPA</name>
<dbReference type="AlphaFoldDB" id="A0AAP0BIJ4"/>
<evidence type="ECO:0000313" key="2">
    <source>
        <dbReference type="Proteomes" id="UP001418222"/>
    </source>
</evidence>
<comment type="caution">
    <text evidence="1">The sequence shown here is derived from an EMBL/GenBank/DDBJ whole genome shotgun (WGS) entry which is preliminary data.</text>
</comment>
<reference evidence="1 2" key="1">
    <citation type="journal article" date="2022" name="Nat. Plants">
        <title>Genomes of leafy and leafless Platanthera orchids illuminate the evolution of mycoheterotrophy.</title>
        <authorList>
            <person name="Li M.H."/>
            <person name="Liu K.W."/>
            <person name="Li Z."/>
            <person name="Lu H.C."/>
            <person name="Ye Q.L."/>
            <person name="Zhang D."/>
            <person name="Wang J.Y."/>
            <person name="Li Y.F."/>
            <person name="Zhong Z.M."/>
            <person name="Liu X."/>
            <person name="Yu X."/>
            <person name="Liu D.K."/>
            <person name="Tu X.D."/>
            <person name="Liu B."/>
            <person name="Hao Y."/>
            <person name="Liao X.Y."/>
            <person name="Jiang Y.T."/>
            <person name="Sun W.H."/>
            <person name="Chen J."/>
            <person name="Chen Y.Q."/>
            <person name="Ai Y."/>
            <person name="Zhai J.W."/>
            <person name="Wu S.S."/>
            <person name="Zhou Z."/>
            <person name="Hsiao Y.Y."/>
            <person name="Wu W.L."/>
            <person name="Chen Y.Y."/>
            <person name="Lin Y.F."/>
            <person name="Hsu J.L."/>
            <person name="Li C.Y."/>
            <person name="Wang Z.W."/>
            <person name="Zhao X."/>
            <person name="Zhong W.Y."/>
            <person name="Ma X.K."/>
            <person name="Ma L."/>
            <person name="Huang J."/>
            <person name="Chen G.Z."/>
            <person name="Huang M.Z."/>
            <person name="Huang L."/>
            <person name="Peng D.H."/>
            <person name="Luo Y.B."/>
            <person name="Zou S.Q."/>
            <person name="Chen S.P."/>
            <person name="Lan S."/>
            <person name="Tsai W.C."/>
            <person name="Van de Peer Y."/>
            <person name="Liu Z.J."/>
        </authorList>
    </citation>
    <scope>NUCLEOTIDE SEQUENCE [LARGE SCALE GENOMIC DNA]</scope>
    <source>
        <strain evidence="1">Lor287</strain>
    </source>
</reference>
<evidence type="ECO:0000313" key="1">
    <source>
        <dbReference type="EMBL" id="KAK8940731.1"/>
    </source>
</evidence>
<proteinExistence type="predicted"/>
<gene>
    <name evidence="1" type="ORF">KSP39_PZI010375</name>
</gene>
<dbReference type="Proteomes" id="UP001418222">
    <property type="component" value="Unassembled WGS sequence"/>
</dbReference>
<accession>A0AAP0BIJ4</accession>